<feature type="chain" id="PRO_5044326647" description="Prolyl 4-hydroxylase alpha subunit domain-containing protein" evidence="4">
    <location>
        <begin position="25"/>
        <end position="815"/>
    </location>
</feature>
<dbReference type="InterPro" id="IPR029058">
    <property type="entry name" value="AB_hydrolase_fold"/>
</dbReference>
<organism evidence="6 7">
    <name type="scientific">Prymnesium parvum</name>
    <name type="common">Toxic golden alga</name>
    <dbReference type="NCBI Taxonomy" id="97485"/>
    <lineage>
        <taxon>Eukaryota</taxon>
        <taxon>Haptista</taxon>
        <taxon>Haptophyta</taxon>
        <taxon>Prymnesiophyceae</taxon>
        <taxon>Prymnesiales</taxon>
        <taxon>Prymnesiaceae</taxon>
        <taxon>Prymnesium</taxon>
    </lineage>
</organism>
<evidence type="ECO:0000256" key="2">
    <source>
        <dbReference type="ARBA" id="ARBA00022964"/>
    </source>
</evidence>
<evidence type="ECO:0000256" key="3">
    <source>
        <dbReference type="ARBA" id="ARBA00023002"/>
    </source>
</evidence>
<comment type="caution">
    <text evidence="6">The sequence shown here is derived from an EMBL/GenBank/DDBJ whole genome shotgun (WGS) entry which is preliminary data.</text>
</comment>
<evidence type="ECO:0000259" key="5">
    <source>
        <dbReference type="SMART" id="SM00702"/>
    </source>
</evidence>
<sequence>MNRCCLAMQFLGLRMLFLSPLTQASFLPGLDRGLALTRTTPSSVGSTRPAHAVASAAVESIAHSVTQQKQVNEEMHTREVARGWERFGRVRPGMSSRRSFADGDFESQAATRGCAGPDEAVLRDGHRIHASLAPVISAAECAAVVAEARVAMESGKTSTFTYTAASRISEVHVSQLPRARRWLSERLGDTFWPLLESRFGEREGSSGGKVVNSSELAVYDALIIKYDASRGGTRQPTHRDAALISMNIALNSADEYSDGGTYFQPMAKVLTLDQGHCLCHASGMRHAGYPITSGERWVLVIFALAQGAVQHARRCGERGVESRQKGELAAAKAAFLAGIASSPTDHELHHGLASVLTMEGDFPKARASLRTACSLYPYCPKPHNGLGALLLESSRPRAALRAYERAIALSVDPDDDDGWDAAVNSALCALMLAERDASRNAGPARTRWQQQMAQARARIWLALVSVPSDRRLHALLARTQAVSPLEPTELPEIRKVIKEAVVRQRLRLGSAMVRSWDASIDRGSSPKAGGTLVIAFAGADAALGAQVKNGVPSHEFVRACRKAGVERAIFVRDVMRSWYLRGIGRPDVPADVSDAGGSFEEMVELLRAEVRRARPDRLVTIGSSMGGYAAVRAGIALGADHVVAFAPQVVIDPRAREALQLPEMPFTPFLEGLQAFGEIEQFELLGLLDVVRTASGYNTVVEVHVGSKDVSDVREAMLLQEAVQELVVAREDQESLAVHCGQRSDVQTVTRQGGVTCSVVVHDERDHNLVVDMRDSGELHDLLCRVASSRHGTSDAKDADSLPDKFLGFHDCPDF</sequence>
<dbReference type="SUPFAM" id="SSF48452">
    <property type="entry name" value="TPR-like"/>
    <property type="match status" value="1"/>
</dbReference>
<keyword evidence="2" id="KW-0223">Dioxygenase</keyword>
<dbReference type="InterPro" id="IPR006620">
    <property type="entry name" value="Pro_4_hyd_alph"/>
</dbReference>
<dbReference type="GO" id="GO:0005506">
    <property type="term" value="F:iron ion binding"/>
    <property type="evidence" value="ECO:0007669"/>
    <property type="project" value="InterPro"/>
</dbReference>
<dbReference type="GO" id="GO:0051213">
    <property type="term" value="F:dioxygenase activity"/>
    <property type="evidence" value="ECO:0007669"/>
    <property type="project" value="UniProtKB-KW"/>
</dbReference>
<dbReference type="Proteomes" id="UP001515480">
    <property type="component" value="Unassembled WGS sequence"/>
</dbReference>
<dbReference type="Gene3D" id="2.60.120.620">
    <property type="entry name" value="q2cbj1_9rhob like domain"/>
    <property type="match status" value="1"/>
</dbReference>
<feature type="domain" description="Prolyl 4-hydroxylase alpha subunit" evidence="5">
    <location>
        <begin position="126"/>
        <end position="304"/>
    </location>
</feature>
<keyword evidence="4" id="KW-0732">Signal</keyword>
<dbReference type="GO" id="GO:0016705">
    <property type="term" value="F:oxidoreductase activity, acting on paired donors, with incorporation or reduction of molecular oxygen"/>
    <property type="evidence" value="ECO:0007669"/>
    <property type="project" value="InterPro"/>
</dbReference>
<dbReference type="SUPFAM" id="SSF53474">
    <property type="entry name" value="alpha/beta-Hydrolases"/>
    <property type="match status" value="1"/>
</dbReference>
<dbReference type="Gene3D" id="1.25.40.10">
    <property type="entry name" value="Tetratricopeptide repeat domain"/>
    <property type="match status" value="1"/>
</dbReference>
<dbReference type="GO" id="GO:0031418">
    <property type="term" value="F:L-ascorbic acid binding"/>
    <property type="evidence" value="ECO:0007669"/>
    <property type="project" value="InterPro"/>
</dbReference>
<evidence type="ECO:0000256" key="1">
    <source>
        <dbReference type="ARBA" id="ARBA00001961"/>
    </source>
</evidence>
<keyword evidence="7" id="KW-1185">Reference proteome</keyword>
<feature type="signal peptide" evidence="4">
    <location>
        <begin position="1"/>
        <end position="24"/>
    </location>
</feature>
<dbReference type="Gene3D" id="3.40.50.1820">
    <property type="entry name" value="alpha/beta hydrolase"/>
    <property type="match status" value="1"/>
</dbReference>
<dbReference type="SMART" id="SM00028">
    <property type="entry name" value="TPR"/>
    <property type="match status" value="3"/>
</dbReference>
<evidence type="ECO:0000256" key="4">
    <source>
        <dbReference type="SAM" id="SignalP"/>
    </source>
</evidence>
<dbReference type="SMART" id="SM00702">
    <property type="entry name" value="P4Hc"/>
    <property type="match status" value="1"/>
</dbReference>
<name>A0AB34JVK7_PRYPA</name>
<gene>
    <name evidence="6" type="ORF">AB1Y20_019984</name>
</gene>
<proteinExistence type="predicted"/>
<dbReference type="EMBL" id="JBGBPQ010000004">
    <property type="protein sequence ID" value="KAL1525112.1"/>
    <property type="molecule type" value="Genomic_DNA"/>
</dbReference>
<evidence type="ECO:0000313" key="6">
    <source>
        <dbReference type="EMBL" id="KAL1525112.1"/>
    </source>
</evidence>
<dbReference type="AlphaFoldDB" id="A0AB34JVK7"/>
<evidence type="ECO:0000313" key="7">
    <source>
        <dbReference type="Proteomes" id="UP001515480"/>
    </source>
</evidence>
<comment type="cofactor">
    <cofactor evidence="1">
        <name>L-ascorbate</name>
        <dbReference type="ChEBI" id="CHEBI:38290"/>
    </cofactor>
</comment>
<dbReference type="InterPro" id="IPR019734">
    <property type="entry name" value="TPR_rpt"/>
</dbReference>
<protein>
    <recommendedName>
        <fullName evidence="5">Prolyl 4-hydroxylase alpha subunit domain-containing protein</fullName>
    </recommendedName>
</protein>
<dbReference type="InterPro" id="IPR011990">
    <property type="entry name" value="TPR-like_helical_dom_sf"/>
</dbReference>
<reference evidence="6 7" key="1">
    <citation type="journal article" date="2024" name="Science">
        <title>Giant polyketide synthase enzymes in the biosynthesis of giant marine polyether toxins.</title>
        <authorList>
            <person name="Fallon T.R."/>
            <person name="Shende V.V."/>
            <person name="Wierzbicki I.H."/>
            <person name="Pendleton A.L."/>
            <person name="Watervoot N.F."/>
            <person name="Auber R.P."/>
            <person name="Gonzalez D.J."/>
            <person name="Wisecaver J.H."/>
            <person name="Moore B.S."/>
        </authorList>
    </citation>
    <scope>NUCLEOTIDE SEQUENCE [LARGE SCALE GENOMIC DNA]</scope>
    <source>
        <strain evidence="6 7">12B1</strain>
    </source>
</reference>
<accession>A0AB34JVK7</accession>
<keyword evidence="3" id="KW-0560">Oxidoreductase</keyword>